<feature type="region of interest" description="Disordered" evidence="1">
    <location>
        <begin position="35"/>
        <end position="65"/>
    </location>
</feature>
<evidence type="ECO:0000256" key="1">
    <source>
        <dbReference type="SAM" id="MobiDB-lite"/>
    </source>
</evidence>
<sequence length="465" mass="51655">MRSTWQAWAVIVELAPRFLTWDDVDPARHSFDSASAPQVVRSLGPAQSVPSRPDTSSGNPASHAWSWDEGRPWADAMSHALAEHYGRWTLGWRWSHDEGDFDGGPVGNWCCAQDSITTPQETLGRVVAALREWREWLESLAEWFDAYPLDLTEVEDQRILWERAARNLILQVTDRTGCGSGWHGHCRQVLTWFLSRWGITPDLAQELVDEAVGGRFASWTAPDNVLVDDVAERLALSLRADEGTRAAGPAPDHLERWLAVRETVPWHEAPDGGGDEPVAPSRDGAAQDIRTFDGALDPARARGLLTALRLLRADAARGACLDFELLQRWQQHVLGTPQPPPFRDLPAFAKGGRERYGIGPDTRARLDACLAESARPTEQSLPLTARAARAYLDVCFFHPFDDGNARCAFLALVFVLAREGVALDGVNLLRRVTFQADEPQDALILTRYIDIHLAETRRNTASPDS</sequence>
<name>B5HUI5_STRX2</name>
<organism evidence="3 4">
    <name type="scientific">Streptomyces sviceus (strain ATCC 29083 / DSM 924 / JCM 4929 / NBRC 13980 / NCIMB 11184 / NRRL 5439 / UC 5370)</name>
    <dbReference type="NCBI Taxonomy" id="463191"/>
    <lineage>
        <taxon>Bacteria</taxon>
        <taxon>Bacillati</taxon>
        <taxon>Actinomycetota</taxon>
        <taxon>Actinomycetes</taxon>
        <taxon>Kitasatosporales</taxon>
        <taxon>Streptomycetaceae</taxon>
        <taxon>Streptomyces</taxon>
    </lineage>
</organism>
<feature type="compositionally biased region" description="Polar residues" evidence="1">
    <location>
        <begin position="48"/>
        <end position="60"/>
    </location>
</feature>
<dbReference type="eggNOG" id="COG3177">
    <property type="taxonomic scope" value="Bacteria"/>
</dbReference>
<dbReference type="EMBL" id="CM000951">
    <property type="protein sequence ID" value="EDY56490.1"/>
    <property type="molecule type" value="Genomic_DNA"/>
</dbReference>
<dbReference type="Pfam" id="PF02661">
    <property type="entry name" value="Fic"/>
    <property type="match status" value="1"/>
</dbReference>
<evidence type="ECO:0000313" key="3">
    <source>
        <dbReference type="EMBL" id="EDY56490.1"/>
    </source>
</evidence>
<dbReference type="Gene3D" id="1.10.3290.10">
    <property type="entry name" value="Fido-like domain"/>
    <property type="match status" value="1"/>
</dbReference>
<dbReference type="AlphaFoldDB" id="B5HUI5"/>
<gene>
    <name evidence="3" type="ORF">SSEG_03070</name>
</gene>
<feature type="domain" description="Fido" evidence="2">
    <location>
        <begin position="321"/>
        <end position="454"/>
    </location>
</feature>
<proteinExistence type="predicted"/>
<dbReference type="PROSITE" id="PS51459">
    <property type="entry name" value="FIDO"/>
    <property type="match status" value="1"/>
</dbReference>
<accession>B5HUI5</accession>
<evidence type="ECO:0000313" key="4">
    <source>
        <dbReference type="Proteomes" id="UP000002785"/>
    </source>
</evidence>
<protein>
    <recommendedName>
        <fullName evidence="2">Fido domain-containing protein</fullName>
    </recommendedName>
</protein>
<evidence type="ECO:0000259" key="2">
    <source>
        <dbReference type="PROSITE" id="PS51459"/>
    </source>
</evidence>
<dbReference type="SUPFAM" id="SSF140931">
    <property type="entry name" value="Fic-like"/>
    <property type="match status" value="1"/>
</dbReference>
<reference evidence="3" key="1">
    <citation type="submission" date="2009-10" db="EMBL/GenBank/DDBJ databases">
        <title>The genome sequence of Streptomyces sviceus strain ATCC 29083.</title>
        <authorList>
            <consortium name="The Broad Institute Genome Sequencing Platform"/>
            <consortium name="Broad Institute Microbial Sequencing Center"/>
            <person name="Fischbach M."/>
            <person name="Godfrey P."/>
            <person name="Ward D."/>
            <person name="Young S."/>
            <person name="Zeng Q."/>
            <person name="Koehrsen M."/>
            <person name="Alvarado L."/>
            <person name="Berlin A.M."/>
            <person name="Bochicchio J."/>
            <person name="Borenstein D."/>
            <person name="Chapman S.B."/>
            <person name="Chen Z."/>
            <person name="Engels R."/>
            <person name="Freedman E."/>
            <person name="Gellesch M."/>
            <person name="Goldberg J."/>
            <person name="Griggs A."/>
            <person name="Gujja S."/>
            <person name="Heilman E.R."/>
            <person name="Heiman D.I."/>
            <person name="Hepburn T.A."/>
            <person name="Howarth C."/>
            <person name="Jen D."/>
            <person name="Larson L."/>
            <person name="Lewis B."/>
            <person name="Mehta T."/>
            <person name="Park D."/>
            <person name="Pearson M."/>
            <person name="Richards J."/>
            <person name="Roberts A."/>
            <person name="Saif S."/>
            <person name="Shea T.D."/>
            <person name="Shenoy N."/>
            <person name="Sisk P."/>
            <person name="Stolte C."/>
            <person name="Sykes S.N."/>
            <person name="Thomson T."/>
            <person name="Walk T."/>
            <person name="White J."/>
            <person name="Yandava C."/>
            <person name="Straight P."/>
            <person name="Clardy J."/>
            <person name="Hung D."/>
            <person name="Kolter R."/>
            <person name="Mekalanos J."/>
            <person name="Walker S."/>
            <person name="Walsh C.T."/>
            <person name="Wieland-Brown L.C."/>
            <person name="Haas B."/>
            <person name="Nusbaum C."/>
            <person name="Birren B."/>
        </authorList>
    </citation>
    <scope>NUCLEOTIDE SEQUENCE [LARGE SCALE GENOMIC DNA]</scope>
    <source>
        <strain evidence="3">ATCC 29083</strain>
    </source>
</reference>
<dbReference type="InterPro" id="IPR036597">
    <property type="entry name" value="Fido-like_dom_sf"/>
</dbReference>
<keyword evidence="4" id="KW-1185">Reference proteome</keyword>
<dbReference type="Proteomes" id="UP000002785">
    <property type="component" value="Chromosome"/>
</dbReference>
<dbReference type="HOGENOM" id="CLU_619512_0_0_11"/>
<dbReference type="InterPro" id="IPR003812">
    <property type="entry name" value="Fido"/>
</dbReference>